<dbReference type="Proteomes" id="UP000036756">
    <property type="component" value="Unassembled WGS sequence"/>
</dbReference>
<proteinExistence type="predicted"/>
<name>A0A0J8DC86_CLOCY</name>
<gene>
    <name evidence="5" type="primary">natA</name>
    <name evidence="5" type="ORF">CLCY_3c01900</name>
</gene>
<dbReference type="PROSITE" id="PS50893">
    <property type="entry name" value="ABC_TRANSPORTER_2"/>
    <property type="match status" value="1"/>
</dbReference>
<dbReference type="InterPro" id="IPR027417">
    <property type="entry name" value="P-loop_NTPase"/>
</dbReference>
<dbReference type="PANTHER" id="PTHR42711:SF1">
    <property type="entry name" value="ABC-TRANSPORT PROTEIN, ATP-BINDING COMPONENT"/>
    <property type="match status" value="1"/>
</dbReference>
<evidence type="ECO:0000256" key="3">
    <source>
        <dbReference type="ARBA" id="ARBA00022840"/>
    </source>
</evidence>
<accession>A0A0J8DC86</accession>
<evidence type="ECO:0000259" key="4">
    <source>
        <dbReference type="PROSITE" id="PS50893"/>
    </source>
</evidence>
<dbReference type="RefSeq" id="WP_048570566.1">
    <property type="nucleotide sequence ID" value="NZ_LFVU01000026.1"/>
</dbReference>
<reference evidence="5 6" key="1">
    <citation type="submission" date="2015-06" db="EMBL/GenBank/DDBJ databases">
        <title>Draft genome sequence of the purine-degrading Clostridium cylindrosporum HC-1 (DSM 605).</title>
        <authorList>
            <person name="Poehlein A."/>
            <person name="Schiel-Bengelsdorf B."/>
            <person name="Bengelsdorf F."/>
            <person name="Daniel R."/>
            <person name="Duerre P."/>
        </authorList>
    </citation>
    <scope>NUCLEOTIDE SEQUENCE [LARGE SCALE GENOMIC DNA]</scope>
    <source>
        <strain evidence="5 6">DSM 605</strain>
    </source>
</reference>
<dbReference type="STRING" id="1121307.CLCY_3c01900"/>
<dbReference type="GO" id="GO:0016887">
    <property type="term" value="F:ATP hydrolysis activity"/>
    <property type="evidence" value="ECO:0007669"/>
    <property type="project" value="InterPro"/>
</dbReference>
<feature type="domain" description="ABC transporter" evidence="4">
    <location>
        <begin position="2"/>
        <end position="252"/>
    </location>
</feature>
<dbReference type="InterPro" id="IPR017871">
    <property type="entry name" value="ABC_transporter-like_CS"/>
</dbReference>
<evidence type="ECO:0000313" key="6">
    <source>
        <dbReference type="Proteomes" id="UP000036756"/>
    </source>
</evidence>
<dbReference type="Pfam" id="PF00005">
    <property type="entry name" value="ABC_tran"/>
    <property type="match status" value="1"/>
</dbReference>
<sequence length="334" mass="38044">MIKVSNLRKNYEVYKPKYSGIRGYIFKEKTEAQAIKDISFEVGAGEIVGYIGTNGAGKSTTVKILTGILSSTSGDISVCNMDPFKMRKKLAREIGVVFGQRNQLFWDLTVKDTFEFNKSIYEIPEGEFKKQLNVLNECFDLDKIYNKHVRRLSLGQRMKANFALNYLHKPKIVFLDEPTIGLDLVIKNSVREFIKYDSQKNNTTVMFTSHDISDIDRICSRVILIDEGKVKYDGDKDSLATEFDKLYSIEIKFSKDISKLEIENLTSLKGVTGAQLSGENSILINFNNNITSHISIIDNALKTYGDMVIDIDIIRPQFEKAVYELFQSREGKNE</sequence>
<keyword evidence="3 5" id="KW-0067">ATP-binding</keyword>
<evidence type="ECO:0000313" key="5">
    <source>
        <dbReference type="EMBL" id="KMT21919.1"/>
    </source>
</evidence>
<dbReference type="AlphaFoldDB" id="A0A0J8DC86"/>
<dbReference type="InterPro" id="IPR003593">
    <property type="entry name" value="AAA+_ATPase"/>
</dbReference>
<evidence type="ECO:0000256" key="2">
    <source>
        <dbReference type="ARBA" id="ARBA00022741"/>
    </source>
</evidence>
<dbReference type="PATRIC" id="fig|1121307.3.peg.1544"/>
<dbReference type="GO" id="GO:0005524">
    <property type="term" value="F:ATP binding"/>
    <property type="evidence" value="ECO:0007669"/>
    <property type="project" value="UniProtKB-KW"/>
</dbReference>
<dbReference type="OrthoDB" id="9804819at2"/>
<comment type="caution">
    <text evidence="5">The sequence shown here is derived from an EMBL/GenBank/DDBJ whole genome shotgun (WGS) entry which is preliminary data.</text>
</comment>
<evidence type="ECO:0000256" key="1">
    <source>
        <dbReference type="ARBA" id="ARBA00022448"/>
    </source>
</evidence>
<dbReference type="PANTHER" id="PTHR42711">
    <property type="entry name" value="ABC TRANSPORTER ATP-BINDING PROTEIN"/>
    <property type="match status" value="1"/>
</dbReference>
<dbReference type="EMBL" id="LFVU01000026">
    <property type="protein sequence ID" value="KMT21919.1"/>
    <property type="molecule type" value="Genomic_DNA"/>
</dbReference>
<dbReference type="PROSITE" id="PS00211">
    <property type="entry name" value="ABC_TRANSPORTER_1"/>
    <property type="match status" value="1"/>
</dbReference>
<organism evidence="5 6">
    <name type="scientific">Clostridium cylindrosporum DSM 605</name>
    <dbReference type="NCBI Taxonomy" id="1121307"/>
    <lineage>
        <taxon>Bacteria</taxon>
        <taxon>Bacillati</taxon>
        <taxon>Bacillota</taxon>
        <taxon>Clostridia</taxon>
        <taxon>Eubacteriales</taxon>
        <taxon>Clostridiaceae</taxon>
        <taxon>Clostridium</taxon>
    </lineage>
</organism>
<keyword evidence="2" id="KW-0547">Nucleotide-binding</keyword>
<keyword evidence="6" id="KW-1185">Reference proteome</keyword>
<keyword evidence="1" id="KW-0813">Transport</keyword>
<dbReference type="Gene3D" id="3.40.50.300">
    <property type="entry name" value="P-loop containing nucleotide triphosphate hydrolases"/>
    <property type="match status" value="1"/>
</dbReference>
<dbReference type="SMART" id="SM00382">
    <property type="entry name" value="AAA"/>
    <property type="match status" value="1"/>
</dbReference>
<dbReference type="SUPFAM" id="SSF52540">
    <property type="entry name" value="P-loop containing nucleoside triphosphate hydrolases"/>
    <property type="match status" value="1"/>
</dbReference>
<dbReference type="InterPro" id="IPR003439">
    <property type="entry name" value="ABC_transporter-like_ATP-bd"/>
</dbReference>
<protein>
    <submittedName>
        <fullName evidence="5">ATP-binding transport protein NatA</fullName>
    </submittedName>
</protein>
<dbReference type="InterPro" id="IPR050763">
    <property type="entry name" value="ABC_transporter_ATP-binding"/>
</dbReference>